<proteinExistence type="predicted"/>
<dbReference type="InterPro" id="IPR030392">
    <property type="entry name" value="S74_ICA"/>
</dbReference>
<dbReference type="PROSITE" id="PS51688">
    <property type="entry name" value="ICA"/>
    <property type="match status" value="1"/>
</dbReference>
<dbReference type="AlphaFoldDB" id="A0A6C0AS56"/>
<protein>
    <recommendedName>
        <fullName evidence="2">Peptidase S74 domain-containing protein</fullName>
    </recommendedName>
</protein>
<evidence type="ECO:0000313" key="3">
    <source>
        <dbReference type="EMBL" id="QHS82131.1"/>
    </source>
</evidence>
<sequence length="173" mass="19612">MSLVSTVANYGGRQPDNFQNIKQFIVGVGSQAVWIYKKLSSGLIVQTPANSSKPVLINSDLYVNGSIFNPSDKNLKKNIEPITDDKCNSIINLEPVEFNYKDDKLQRKHLGFIAQDVEKIYPELVIGCQNNIKSINYSEFIPLLVLKIQNQQKEIHELKEQINELFQTINSNS</sequence>
<reference evidence="3" key="1">
    <citation type="journal article" date="2020" name="Nature">
        <title>Giant virus diversity and host interactions through global metagenomics.</title>
        <authorList>
            <person name="Schulz F."/>
            <person name="Roux S."/>
            <person name="Paez-Espino D."/>
            <person name="Jungbluth S."/>
            <person name="Walsh D.A."/>
            <person name="Denef V.J."/>
            <person name="McMahon K.D."/>
            <person name="Konstantinidis K.T."/>
            <person name="Eloe-Fadrosh E.A."/>
            <person name="Kyrpides N.C."/>
            <person name="Woyke T."/>
        </authorList>
    </citation>
    <scope>NUCLEOTIDE SEQUENCE</scope>
    <source>
        <strain evidence="3">GVMAG-S-1101165-79</strain>
    </source>
</reference>
<feature type="coiled-coil region" evidence="1">
    <location>
        <begin position="141"/>
        <end position="168"/>
    </location>
</feature>
<accession>A0A6C0AS56</accession>
<keyword evidence="1" id="KW-0175">Coiled coil</keyword>
<dbReference type="EMBL" id="MN740763">
    <property type="protein sequence ID" value="QHS82131.1"/>
    <property type="molecule type" value="Genomic_DNA"/>
</dbReference>
<name>A0A6C0AS56_9ZZZZ</name>
<dbReference type="Pfam" id="PF13884">
    <property type="entry name" value="Peptidase_S74"/>
    <property type="match status" value="1"/>
</dbReference>
<dbReference type="Gene3D" id="1.10.10.10">
    <property type="entry name" value="Winged helix-like DNA-binding domain superfamily/Winged helix DNA-binding domain"/>
    <property type="match status" value="1"/>
</dbReference>
<organism evidence="3">
    <name type="scientific">viral metagenome</name>
    <dbReference type="NCBI Taxonomy" id="1070528"/>
    <lineage>
        <taxon>unclassified sequences</taxon>
        <taxon>metagenomes</taxon>
        <taxon>organismal metagenomes</taxon>
    </lineage>
</organism>
<evidence type="ECO:0000256" key="1">
    <source>
        <dbReference type="SAM" id="Coils"/>
    </source>
</evidence>
<dbReference type="InterPro" id="IPR036388">
    <property type="entry name" value="WH-like_DNA-bd_sf"/>
</dbReference>
<feature type="domain" description="Peptidase S74" evidence="2">
    <location>
        <begin position="71"/>
        <end position="162"/>
    </location>
</feature>
<evidence type="ECO:0000259" key="2">
    <source>
        <dbReference type="PROSITE" id="PS51688"/>
    </source>
</evidence>